<organism evidence="1 2">
    <name type="scientific">Citrus sinensis</name>
    <name type="common">Sweet orange</name>
    <name type="synonym">Citrus aurantium var. sinensis</name>
    <dbReference type="NCBI Taxonomy" id="2711"/>
    <lineage>
        <taxon>Eukaryota</taxon>
        <taxon>Viridiplantae</taxon>
        <taxon>Streptophyta</taxon>
        <taxon>Embryophyta</taxon>
        <taxon>Tracheophyta</taxon>
        <taxon>Spermatophyta</taxon>
        <taxon>Magnoliopsida</taxon>
        <taxon>eudicotyledons</taxon>
        <taxon>Gunneridae</taxon>
        <taxon>Pentapetalae</taxon>
        <taxon>rosids</taxon>
        <taxon>malvids</taxon>
        <taxon>Sapindales</taxon>
        <taxon>Rutaceae</taxon>
        <taxon>Aurantioideae</taxon>
        <taxon>Citrus</taxon>
    </lineage>
</organism>
<protein>
    <submittedName>
        <fullName evidence="1">Uncharacterized protein</fullName>
    </submittedName>
</protein>
<dbReference type="AlphaFoldDB" id="A0A067EMM3"/>
<name>A0A067EMM3_CITSI</name>
<keyword evidence="2" id="KW-1185">Reference proteome</keyword>
<sequence>MRETALSSKSFLCEPAVASQGWAFRFSVRFATSLGSRIQPKHVGKSVWFSSVSNSIQFGSVWVHNLDRIQIVNSSSNMVSVINLDCYREELTVSCDNREASRWPTAGAAARLLLCWLRLIR</sequence>
<reference evidence="1 2" key="1">
    <citation type="submission" date="2014-04" db="EMBL/GenBank/DDBJ databases">
        <authorList>
            <consortium name="International Citrus Genome Consortium"/>
            <person name="Gmitter F."/>
            <person name="Chen C."/>
            <person name="Farmerie W."/>
            <person name="Harkins T."/>
            <person name="Desany B."/>
            <person name="Mohiuddin M."/>
            <person name="Kodira C."/>
            <person name="Borodovsky M."/>
            <person name="Lomsadze A."/>
            <person name="Burns P."/>
            <person name="Jenkins J."/>
            <person name="Prochnik S."/>
            <person name="Shu S."/>
            <person name="Chapman J."/>
            <person name="Pitluck S."/>
            <person name="Schmutz J."/>
            <person name="Rokhsar D."/>
        </authorList>
    </citation>
    <scope>NUCLEOTIDE SEQUENCE</scope>
</reference>
<dbReference type="EMBL" id="KK785033">
    <property type="protein sequence ID" value="KDO52462.1"/>
    <property type="molecule type" value="Genomic_DNA"/>
</dbReference>
<evidence type="ECO:0000313" key="2">
    <source>
        <dbReference type="Proteomes" id="UP000027120"/>
    </source>
</evidence>
<proteinExistence type="predicted"/>
<gene>
    <name evidence="1" type="ORF">CISIN_1g033344mg</name>
</gene>
<dbReference type="Proteomes" id="UP000027120">
    <property type="component" value="Unassembled WGS sequence"/>
</dbReference>
<accession>A0A067EMM3</accession>
<evidence type="ECO:0000313" key="1">
    <source>
        <dbReference type="EMBL" id="KDO52462.1"/>
    </source>
</evidence>